<dbReference type="Pfam" id="PF13180">
    <property type="entry name" value="PDZ_2"/>
    <property type="match status" value="1"/>
</dbReference>
<feature type="active site" description="Charge relay system" evidence="6">
    <location>
        <position position="165"/>
    </location>
</feature>
<dbReference type="GO" id="GO:0004252">
    <property type="term" value="F:serine-type endopeptidase activity"/>
    <property type="evidence" value="ECO:0007669"/>
    <property type="project" value="InterPro"/>
</dbReference>
<evidence type="ECO:0000313" key="11">
    <source>
        <dbReference type="Proteomes" id="UP000265431"/>
    </source>
</evidence>
<dbReference type="InterPro" id="IPR009003">
    <property type="entry name" value="Peptidase_S1_PA"/>
</dbReference>
<dbReference type="GO" id="GO:0006508">
    <property type="term" value="P:proteolysis"/>
    <property type="evidence" value="ECO:0007669"/>
    <property type="project" value="UniProtKB-KW"/>
</dbReference>
<evidence type="ECO:0000256" key="4">
    <source>
        <dbReference type="ARBA" id="ARBA00022801"/>
    </source>
</evidence>
<accession>A0A399R0K5</accession>
<dbReference type="NCBIfam" id="TIGR02037">
    <property type="entry name" value="degP_htrA_DO"/>
    <property type="match status" value="1"/>
</dbReference>
<gene>
    <name evidence="10" type="ORF">D1224_03175</name>
</gene>
<name>A0A399R0K5_9PROT</name>
<feature type="binding site" evidence="7">
    <location>
        <position position="195"/>
    </location>
    <ligand>
        <name>substrate</name>
    </ligand>
</feature>
<evidence type="ECO:0000259" key="9">
    <source>
        <dbReference type="PROSITE" id="PS50106"/>
    </source>
</evidence>
<dbReference type="InterPro" id="IPR001940">
    <property type="entry name" value="Peptidase_S1C"/>
</dbReference>
<dbReference type="PROSITE" id="PS50106">
    <property type="entry name" value="PDZ"/>
    <property type="match status" value="2"/>
</dbReference>
<dbReference type="Pfam" id="PF00595">
    <property type="entry name" value="PDZ"/>
    <property type="match status" value="1"/>
</dbReference>
<organism evidence="10 11">
    <name type="scientific">Henriciella barbarensis</name>
    <dbReference type="NCBI Taxonomy" id="86342"/>
    <lineage>
        <taxon>Bacteria</taxon>
        <taxon>Pseudomonadati</taxon>
        <taxon>Pseudomonadota</taxon>
        <taxon>Alphaproteobacteria</taxon>
        <taxon>Hyphomonadales</taxon>
        <taxon>Hyphomonadaceae</taxon>
        <taxon>Henriciella</taxon>
    </lineage>
</organism>
<dbReference type="InterPro" id="IPR001478">
    <property type="entry name" value="PDZ"/>
</dbReference>
<dbReference type="InterPro" id="IPR036034">
    <property type="entry name" value="PDZ_sf"/>
</dbReference>
<evidence type="ECO:0000256" key="6">
    <source>
        <dbReference type="PIRSR" id="PIRSR611782-1"/>
    </source>
</evidence>
<reference evidence="10 11" key="1">
    <citation type="submission" date="2018-08" db="EMBL/GenBank/DDBJ databases">
        <title>Henriciella mobilis sp. nov., isolated from seawater.</title>
        <authorList>
            <person name="Cheng H."/>
            <person name="Wu Y.-H."/>
            <person name="Xu X.-W."/>
            <person name="Guo L.-L."/>
        </authorList>
    </citation>
    <scope>NUCLEOTIDE SEQUENCE [LARGE SCALE GENOMIC DNA]</scope>
    <source>
        <strain evidence="10 11">CCUG66934</strain>
    </source>
</reference>
<keyword evidence="2" id="KW-0732">Signal</keyword>
<dbReference type="SUPFAM" id="SSF50494">
    <property type="entry name" value="Trypsin-like serine proteases"/>
    <property type="match status" value="1"/>
</dbReference>
<proteinExistence type="predicted"/>
<keyword evidence="4" id="KW-0378">Hydrolase</keyword>
<feature type="binding site" evidence="7">
    <location>
        <begin position="269"/>
        <end position="271"/>
    </location>
    <ligand>
        <name>substrate</name>
    </ligand>
</feature>
<comment type="caution">
    <text evidence="10">The sequence shown here is derived from an EMBL/GenBank/DDBJ whole genome shotgun (WGS) entry which is preliminary data.</text>
</comment>
<keyword evidence="11" id="KW-1185">Reference proteome</keyword>
<evidence type="ECO:0000256" key="8">
    <source>
        <dbReference type="SAM" id="MobiDB-lite"/>
    </source>
</evidence>
<protein>
    <submittedName>
        <fullName evidence="10">Do family serine endopeptidase</fullName>
    </submittedName>
</protein>
<dbReference type="PRINTS" id="PR00834">
    <property type="entry name" value="PROTEASES2C"/>
</dbReference>
<dbReference type="Proteomes" id="UP000265431">
    <property type="component" value="Unassembled WGS sequence"/>
</dbReference>
<keyword evidence="1" id="KW-0645">Protease</keyword>
<dbReference type="Gene3D" id="2.40.10.120">
    <property type="match status" value="1"/>
</dbReference>
<dbReference type="OrthoDB" id="9758917at2"/>
<keyword evidence="5" id="KW-0720">Serine protease</keyword>
<feature type="active site" description="Charge relay system" evidence="6">
    <location>
        <position position="271"/>
    </location>
</feature>
<dbReference type="InterPro" id="IPR011782">
    <property type="entry name" value="Pept_S1C_Do"/>
</dbReference>
<dbReference type="EMBL" id="QWGB01000005">
    <property type="protein sequence ID" value="RIJ23292.1"/>
    <property type="molecule type" value="Genomic_DNA"/>
</dbReference>
<feature type="domain" description="PDZ" evidence="9">
    <location>
        <begin position="425"/>
        <end position="493"/>
    </location>
</feature>
<dbReference type="SUPFAM" id="SSF50156">
    <property type="entry name" value="PDZ domain-like"/>
    <property type="match status" value="2"/>
</dbReference>
<evidence type="ECO:0000256" key="3">
    <source>
        <dbReference type="ARBA" id="ARBA00022737"/>
    </source>
</evidence>
<dbReference type="AlphaFoldDB" id="A0A399R0K5"/>
<feature type="binding site" evidence="7">
    <location>
        <position position="165"/>
    </location>
    <ligand>
        <name>substrate</name>
    </ligand>
</feature>
<evidence type="ECO:0000256" key="1">
    <source>
        <dbReference type="ARBA" id="ARBA00022670"/>
    </source>
</evidence>
<feature type="region of interest" description="Disordered" evidence="8">
    <location>
        <begin position="57"/>
        <end position="83"/>
    </location>
</feature>
<dbReference type="PANTHER" id="PTHR43343:SF3">
    <property type="entry name" value="PROTEASE DO-LIKE 8, CHLOROPLASTIC"/>
    <property type="match status" value="1"/>
</dbReference>
<dbReference type="SMART" id="SM00228">
    <property type="entry name" value="PDZ"/>
    <property type="match status" value="2"/>
</dbReference>
<feature type="domain" description="PDZ" evidence="9">
    <location>
        <begin position="310"/>
        <end position="406"/>
    </location>
</feature>
<dbReference type="PANTHER" id="PTHR43343">
    <property type="entry name" value="PEPTIDASE S12"/>
    <property type="match status" value="1"/>
</dbReference>
<feature type="compositionally biased region" description="Polar residues" evidence="8">
    <location>
        <begin position="59"/>
        <end position="69"/>
    </location>
</feature>
<feature type="active site" description="Charge relay system" evidence="6">
    <location>
        <position position="195"/>
    </location>
</feature>
<evidence type="ECO:0000256" key="7">
    <source>
        <dbReference type="PIRSR" id="PIRSR611782-2"/>
    </source>
</evidence>
<dbReference type="Pfam" id="PF13365">
    <property type="entry name" value="Trypsin_2"/>
    <property type="match status" value="1"/>
</dbReference>
<sequence length="523" mass="56253">MRPRQGRNRAIFMMHNTAMTRHVSKLLFITAIAVLALLAVVISPLFSFGQQAGAQSQANEAQSTQSEASPSRADEDSNFFMPGRRVPQSQAEIQLSYAPLVKQVSPAVVNVYTSRVVRQSNSPFANDPIFRQFFGATPRARERVQNSLGSGVIVSDDGVIVTNSHVVKDADQFLVVLSDRREYEAELVLSDERTDLAVLRIDNDGDPLPTVKYADTRDTEVGDIVLAIGNPFGVGQTVTTGIISATARTDVGVSDYSFFLQTDAAVNPGNSGGALINTKAELVGVNTAIFSRSGGSNGIGFAIPAEMVRRVVDAAVNEGMIVRPWLGLKAQSVSYDIAQAQGLDRPLGVMVTEVFQNGPADEAGIARGDLITEIDGREVFDERGLKFLAATRSPGEFSELTVLRGGSFDTISVELAPPPGATEAELELLEGRHPFSGAEVAELSPRLAEELGRDPFETGVLVTRILRGAYAWRVVRPGDLIVSVNDKQIEGLSDLDEALGGKTSTWAIELDRNGRRISGTLRL</sequence>
<evidence type="ECO:0000256" key="2">
    <source>
        <dbReference type="ARBA" id="ARBA00022729"/>
    </source>
</evidence>
<evidence type="ECO:0000313" key="10">
    <source>
        <dbReference type="EMBL" id="RIJ23292.1"/>
    </source>
</evidence>
<evidence type="ECO:0000256" key="5">
    <source>
        <dbReference type="ARBA" id="ARBA00022825"/>
    </source>
</evidence>
<dbReference type="Gene3D" id="2.30.42.10">
    <property type="match status" value="2"/>
</dbReference>
<keyword evidence="3" id="KW-0677">Repeat</keyword>
<dbReference type="InterPro" id="IPR051201">
    <property type="entry name" value="Chloro_Bact_Ser_Proteases"/>
</dbReference>